<dbReference type="AlphaFoldDB" id="A0A1X7N1R9"/>
<keyword evidence="1" id="KW-0472">Membrane</keyword>
<organism evidence="2 3">
    <name type="scientific">Carnobacterium iners</name>
    <dbReference type="NCBI Taxonomy" id="1073423"/>
    <lineage>
        <taxon>Bacteria</taxon>
        <taxon>Bacillati</taxon>
        <taxon>Bacillota</taxon>
        <taxon>Bacilli</taxon>
        <taxon>Lactobacillales</taxon>
        <taxon>Carnobacteriaceae</taxon>
        <taxon>Carnobacterium</taxon>
    </lineage>
</organism>
<keyword evidence="1" id="KW-0812">Transmembrane</keyword>
<dbReference type="STRING" id="1073423.SAMN04488700_1168"/>
<evidence type="ECO:0000313" key="3">
    <source>
        <dbReference type="Proteomes" id="UP000193435"/>
    </source>
</evidence>
<feature type="transmembrane region" description="Helical" evidence="1">
    <location>
        <begin position="299"/>
        <end position="317"/>
    </location>
</feature>
<feature type="transmembrane region" description="Helical" evidence="1">
    <location>
        <begin position="197"/>
        <end position="219"/>
    </location>
</feature>
<dbReference type="RefSeq" id="WP_085559353.1">
    <property type="nucleotide sequence ID" value="NZ_FOAH01000001.1"/>
</dbReference>
<proteinExistence type="predicted"/>
<reference evidence="2 3" key="1">
    <citation type="submission" date="2017-04" db="EMBL/GenBank/DDBJ databases">
        <authorList>
            <person name="Afonso C.L."/>
            <person name="Miller P.J."/>
            <person name="Scott M.A."/>
            <person name="Spackman E."/>
            <person name="Goraichik I."/>
            <person name="Dimitrov K.M."/>
            <person name="Suarez D.L."/>
            <person name="Swayne D.E."/>
        </authorList>
    </citation>
    <scope>NUCLEOTIDE SEQUENCE [LARGE SCALE GENOMIC DNA]</scope>
    <source>
        <strain evidence="2 3">LMG26642</strain>
    </source>
</reference>
<evidence type="ECO:0000256" key="1">
    <source>
        <dbReference type="SAM" id="Phobius"/>
    </source>
</evidence>
<dbReference type="OrthoDB" id="9815852at2"/>
<feature type="transmembrane region" description="Helical" evidence="1">
    <location>
        <begin position="98"/>
        <end position="119"/>
    </location>
</feature>
<gene>
    <name evidence="2" type="ORF">SAMN04488700_1168</name>
</gene>
<evidence type="ECO:0000313" key="2">
    <source>
        <dbReference type="EMBL" id="SMH30343.1"/>
    </source>
</evidence>
<keyword evidence="3" id="KW-1185">Reference proteome</keyword>
<feature type="transmembrane region" description="Helical" evidence="1">
    <location>
        <begin position="270"/>
        <end position="293"/>
    </location>
</feature>
<name>A0A1X7N1R9_9LACT</name>
<sequence>MFIIINYVNSIFEQLPQTPEMVKLKQKMLSDMEKRYAQLITENQNQQQATASVLAEFGDVDNYFTKINLSTEESEVDKTTLSWSKAEVEMFKAHRSRFSLAVASGVSLILFSPVFSLLIQETAPFLPFFSSLESTQLILFSLVPVLLLNAIAISLFVAFGMKEREFNLEGKLISVDSLTQSELAQEKTEYQSQFTRGITMGILFCIVGVVFLLVSLLFINSNPFWPLIFLLSFVSIGVFLFVFFGIIYATYNKLLSVGNYTPKKIASERLTTNVANVVFPLAAGIYVISGLLFQTWSPGWMIFPILGIGFGLFATIAENTSLFCPKKPKK</sequence>
<dbReference type="Proteomes" id="UP000193435">
    <property type="component" value="Unassembled WGS sequence"/>
</dbReference>
<keyword evidence="1" id="KW-1133">Transmembrane helix</keyword>
<dbReference type="EMBL" id="FXBJ01000002">
    <property type="protein sequence ID" value="SMH30343.1"/>
    <property type="molecule type" value="Genomic_DNA"/>
</dbReference>
<feature type="transmembrane region" description="Helical" evidence="1">
    <location>
        <begin position="225"/>
        <end position="249"/>
    </location>
</feature>
<accession>A0A1X7N1R9</accession>
<feature type="transmembrane region" description="Helical" evidence="1">
    <location>
        <begin position="139"/>
        <end position="161"/>
    </location>
</feature>
<protein>
    <submittedName>
        <fullName evidence="2">Uncharacterized protein</fullName>
    </submittedName>
</protein>